<sequence length="231" mass="24555">MVPFHVSTVLGVDGWKNGWVGIELRDGRYVGAHVDETLRGLVAAAPDAVAIGVDIPLGLLDSEVRASDRAAQRRLGARSSSLFAMPPRPVFDAPDHAAATAAAKALTGTGISIQTWGLRRKFLEAEALHDKTGLPLHEVHPELSFHEMGLLAADGKKKSWRGQRARLRILTSHGIDIPEDLGRAVAAVPADDVLDAGAAAWSAHRIATGAAFSLPDPPQVDGRGRQLAIWC</sequence>
<reference evidence="1 2" key="1">
    <citation type="submission" date="2019-04" db="EMBL/GenBank/DDBJ databases">
        <title>Draft, Whole-Genome Sequence of the Anthracene-degrading Mycobacterium frederiksbergense LB501T, Isolated from a Polycyclic Aromatic Hydrocarbon (PAH)-Contaminated Soil.</title>
        <authorList>
            <person name="Augelletti F."/>
        </authorList>
    </citation>
    <scope>NUCLEOTIDE SEQUENCE [LARGE SCALE GENOMIC DNA]</scope>
    <source>
        <strain evidence="1 2">LB 501T</strain>
    </source>
</reference>
<dbReference type="InterPro" id="IPR007362">
    <property type="entry name" value="DUF429"/>
</dbReference>
<dbReference type="KEGG" id="mfre:EXE63_30555"/>
<dbReference type="Proteomes" id="UP000501849">
    <property type="component" value="Chromosome"/>
</dbReference>
<accession>A0A6H0SDL8</accession>
<dbReference type="AlphaFoldDB" id="A0A6H0SDL8"/>
<dbReference type="Pfam" id="PF04250">
    <property type="entry name" value="DUF429"/>
    <property type="match status" value="1"/>
</dbReference>
<evidence type="ECO:0000313" key="1">
    <source>
        <dbReference type="EMBL" id="QIV85613.1"/>
    </source>
</evidence>
<protein>
    <submittedName>
        <fullName evidence="1">DUF429 domain-containing protein</fullName>
    </submittedName>
</protein>
<keyword evidence="2" id="KW-1185">Reference proteome</keyword>
<name>A0A6H0SDL8_9MYCO</name>
<proteinExistence type="predicted"/>
<evidence type="ECO:0000313" key="2">
    <source>
        <dbReference type="Proteomes" id="UP000501849"/>
    </source>
</evidence>
<dbReference type="EMBL" id="CP038799">
    <property type="protein sequence ID" value="QIV85613.1"/>
    <property type="molecule type" value="Genomic_DNA"/>
</dbReference>
<gene>
    <name evidence="1" type="ORF">EXE63_30555</name>
</gene>
<organism evidence="1 2">
    <name type="scientific">Mycolicibacterium frederiksbergense</name>
    <dbReference type="NCBI Taxonomy" id="117567"/>
    <lineage>
        <taxon>Bacteria</taxon>
        <taxon>Bacillati</taxon>
        <taxon>Actinomycetota</taxon>
        <taxon>Actinomycetes</taxon>
        <taxon>Mycobacteriales</taxon>
        <taxon>Mycobacteriaceae</taxon>
        <taxon>Mycolicibacterium</taxon>
    </lineage>
</organism>